<proteinExistence type="predicted"/>
<dbReference type="EMBL" id="CAMXCT010004504">
    <property type="protein sequence ID" value="CAI4009372.1"/>
    <property type="molecule type" value="Genomic_DNA"/>
</dbReference>
<organism evidence="2">
    <name type="scientific">Cladocopium goreaui</name>
    <dbReference type="NCBI Taxonomy" id="2562237"/>
    <lineage>
        <taxon>Eukaryota</taxon>
        <taxon>Sar</taxon>
        <taxon>Alveolata</taxon>
        <taxon>Dinophyceae</taxon>
        <taxon>Suessiales</taxon>
        <taxon>Symbiodiniaceae</taxon>
        <taxon>Cladocopium</taxon>
    </lineage>
</organism>
<comment type="caution">
    <text evidence="2">The sequence shown here is derived from an EMBL/GenBank/DDBJ whole genome shotgun (WGS) entry which is preliminary data.</text>
</comment>
<name>A0A9P1GG49_9DINO</name>
<gene>
    <name evidence="2" type="ORF">C1SCF055_LOCUS34737</name>
</gene>
<dbReference type="Proteomes" id="UP001152797">
    <property type="component" value="Unassembled WGS sequence"/>
</dbReference>
<dbReference type="NCBIfam" id="TIGR01444">
    <property type="entry name" value="fkbM_fam"/>
    <property type="match status" value="1"/>
</dbReference>
<sequence length="332" mass="38134">MRCHRHHAALDIARLFDEPADAWTTSSLDRYIDRLENLTVRRTWTSEILGQVKYFREKKEAFGNKADFATMSHVMRYYDKEGQCSGDGGANRSALVLLAGANKGTSTSQVLQACRKARMHIFEIQQRLFEIQFKRFQDSPLVTVHRKGWSDTVQHLQITMPHGAHEQAGLFLPVGKWKHADLLNETVETIPLADFIAQEHLERISYVIIDVEGKEPNVIRGMRLESNRRNFPVFQFELGGTWTDSRHDENQWGQYGIAMYLTALGYKLYLMGEKGDLPMLLRVEPEFFRVYSFRPEVDVGGNLLALHPDYADVGLQNYLQRFVQAPTPIQGC</sequence>
<dbReference type="OrthoDB" id="5835829at2759"/>
<dbReference type="InterPro" id="IPR006342">
    <property type="entry name" value="FkbM_mtfrase"/>
</dbReference>
<evidence type="ECO:0000259" key="1">
    <source>
        <dbReference type="Pfam" id="PF05050"/>
    </source>
</evidence>
<dbReference type="AlphaFoldDB" id="A0A9P1GG49"/>
<protein>
    <submittedName>
        <fullName evidence="3">Adenosine 3'-phospho 5'-phosphosulfate transporter 1</fullName>
    </submittedName>
</protein>
<feature type="domain" description="Methyltransferase FkbM" evidence="1">
    <location>
        <begin position="184"/>
        <end position="267"/>
    </location>
</feature>
<reference evidence="2" key="1">
    <citation type="submission" date="2022-10" db="EMBL/GenBank/DDBJ databases">
        <authorList>
            <person name="Chen Y."/>
            <person name="Dougan E. K."/>
            <person name="Chan C."/>
            <person name="Rhodes N."/>
            <person name="Thang M."/>
        </authorList>
    </citation>
    <scope>NUCLEOTIDE SEQUENCE</scope>
</reference>
<dbReference type="InterPro" id="IPR029063">
    <property type="entry name" value="SAM-dependent_MTases_sf"/>
</dbReference>
<evidence type="ECO:0000313" key="4">
    <source>
        <dbReference type="Proteomes" id="UP001152797"/>
    </source>
</evidence>
<dbReference type="Gene3D" id="3.40.50.150">
    <property type="entry name" value="Vaccinia Virus protein VP39"/>
    <property type="match status" value="1"/>
</dbReference>
<accession>A0A9P1GG49</accession>
<evidence type="ECO:0000313" key="3">
    <source>
        <dbReference type="EMBL" id="CAL4796684.1"/>
    </source>
</evidence>
<dbReference type="EMBL" id="CAMXCT020004504">
    <property type="protein sequence ID" value="CAL1162747.1"/>
    <property type="molecule type" value="Genomic_DNA"/>
</dbReference>
<dbReference type="SUPFAM" id="SSF53335">
    <property type="entry name" value="S-adenosyl-L-methionine-dependent methyltransferases"/>
    <property type="match status" value="1"/>
</dbReference>
<keyword evidence="4" id="KW-1185">Reference proteome</keyword>
<reference evidence="3 4" key="2">
    <citation type="submission" date="2024-05" db="EMBL/GenBank/DDBJ databases">
        <authorList>
            <person name="Chen Y."/>
            <person name="Shah S."/>
            <person name="Dougan E. K."/>
            <person name="Thang M."/>
            <person name="Chan C."/>
        </authorList>
    </citation>
    <scope>NUCLEOTIDE SEQUENCE [LARGE SCALE GENOMIC DNA]</scope>
</reference>
<evidence type="ECO:0000313" key="2">
    <source>
        <dbReference type="EMBL" id="CAI4009372.1"/>
    </source>
</evidence>
<dbReference type="Pfam" id="PF05050">
    <property type="entry name" value="Methyltransf_21"/>
    <property type="match status" value="1"/>
</dbReference>
<dbReference type="EMBL" id="CAMXCT030004504">
    <property type="protein sequence ID" value="CAL4796684.1"/>
    <property type="molecule type" value="Genomic_DNA"/>
</dbReference>